<dbReference type="AlphaFoldDB" id="A0A368HJ15"/>
<reference evidence="3 4" key="1">
    <citation type="submission" date="2018-02" db="EMBL/GenBank/DDBJ databases">
        <title>Insights into the biology of acidophilic members of the Acidiferrobacteraceae family derived from comparative genomic analyses.</title>
        <authorList>
            <person name="Issotta F."/>
            <person name="Thyssen C."/>
            <person name="Mena C."/>
            <person name="Moya A."/>
            <person name="Bellenberg S."/>
            <person name="Sproer C."/>
            <person name="Covarrubias P.C."/>
            <person name="Sand W."/>
            <person name="Quatrini R."/>
            <person name="Vera M."/>
        </authorList>
    </citation>
    <scope>NUCLEOTIDE SEQUENCE [LARGE SCALE GENOMIC DNA]</scope>
    <source>
        <strain evidence="4">m-1</strain>
    </source>
</reference>
<gene>
    <name evidence="3" type="ORF">C4900_06660</name>
</gene>
<dbReference type="InterPro" id="IPR001482">
    <property type="entry name" value="T2SS/T4SS_dom"/>
</dbReference>
<keyword evidence="4" id="KW-1185">Reference proteome</keyword>
<proteinExistence type="inferred from homology"/>
<evidence type="ECO:0000256" key="1">
    <source>
        <dbReference type="ARBA" id="ARBA00006611"/>
    </source>
</evidence>
<comment type="caution">
    <text evidence="3">The sequence shown here is derived from an EMBL/GenBank/DDBJ whole genome shotgun (WGS) entry which is preliminary data.</text>
</comment>
<evidence type="ECO:0000313" key="3">
    <source>
        <dbReference type="EMBL" id="RCN59372.1"/>
    </source>
</evidence>
<dbReference type="Proteomes" id="UP000253250">
    <property type="component" value="Unassembled WGS sequence"/>
</dbReference>
<feature type="domain" description="Bacterial type II secretion system protein E" evidence="2">
    <location>
        <begin position="2"/>
        <end position="70"/>
    </location>
</feature>
<protein>
    <recommendedName>
        <fullName evidence="2">Bacterial type II secretion system protein E domain-containing protein</fullName>
    </recommendedName>
</protein>
<name>A0A368HJ15_9GAMM</name>
<organism evidence="3 4">
    <name type="scientific">Acidiferrobacter thiooxydans</name>
    <dbReference type="NCBI Taxonomy" id="163359"/>
    <lineage>
        <taxon>Bacteria</taxon>
        <taxon>Pseudomonadati</taxon>
        <taxon>Pseudomonadota</taxon>
        <taxon>Gammaproteobacteria</taxon>
        <taxon>Acidiferrobacterales</taxon>
        <taxon>Acidiferrobacteraceae</taxon>
        <taxon>Acidiferrobacter</taxon>
    </lineage>
</organism>
<sequence>MLFIGEVRGPLEAAAVVLQAGIGGPIITTIHAESVETAIERLTALAAHEIGPEGATSQIAAHLAAVVHLTLSSRPIGTSRRHGVTPAPLLLLSTQLLRVRPRRRGIGFRHRAARDLSDSAGGLYAECAADAAVRIQQEDGCCM</sequence>
<dbReference type="InterPro" id="IPR027417">
    <property type="entry name" value="P-loop_NTPase"/>
</dbReference>
<dbReference type="RefSeq" id="WP_114282718.1">
    <property type="nucleotide sequence ID" value="NZ_PSYR01000001.1"/>
</dbReference>
<dbReference type="EMBL" id="PSYR01000001">
    <property type="protein sequence ID" value="RCN59372.1"/>
    <property type="molecule type" value="Genomic_DNA"/>
</dbReference>
<dbReference type="OrthoDB" id="5442742at2"/>
<accession>A0A368HJ15</accession>
<dbReference type="Pfam" id="PF00437">
    <property type="entry name" value="T2SSE"/>
    <property type="match status" value="1"/>
</dbReference>
<dbReference type="Gene3D" id="3.40.50.300">
    <property type="entry name" value="P-loop containing nucleotide triphosphate hydrolases"/>
    <property type="match status" value="1"/>
</dbReference>
<evidence type="ECO:0000259" key="2">
    <source>
        <dbReference type="Pfam" id="PF00437"/>
    </source>
</evidence>
<evidence type="ECO:0000313" key="4">
    <source>
        <dbReference type="Proteomes" id="UP000253250"/>
    </source>
</evidence>
<comment type="similarity">
    <text evidence="1">Belongs to the GSP E family.</text>
</comment>